<gene>
    <name evidence="2" type="ORF">H109_06834</name>
</gene>
<dbReference type="EMBL" id="AOKY01000574">
    <property type="protein sequence ID" value="KDB21229.1"/>
    <property type="molecule type" value="Genomic_DNA"/>
</dbReference>
<organism evidence="2 3">
    <name type="scientific">Trichophyton interdigitale (strain MR816)</name>
    <dbReference type="NCBI Taxonomy" id="1215338"/>
    <lineage>
        <taxon>Eukaryota</taxon>
        <taxon>Fungi</taxon>
        <taxon>Dikarya</taxon>
        <taxon>Ascomycota</taxon>
        <taxon>Pezizomycotina</taxon>
        <taxon>Eurotiomycetes</taxon>
        <taxon>Eurotiomycetidae</taxon>
        <taxon>Onygenales</taxon>
        <taxon>Arthrodermataceae</taxon>
        <taxon>Trichophyton</taxon>
    </lineage>
</organism>
<evidence type="ECO:0000313" key="3">
    <source>
        <dbReference type="Proteomes" id="UP000024533"/>
    </source>
</evidence>
<comment type="caution">
    <text evidence="2">The sequence shown here is derived from an EMBL/GenBank/DDBJ whole genome shotgun (WGS) entry which is preliminary data.</text>
</comment>
<feature type="region of interest" description="Disordered" evidence="1">
    <location>
        <begin position="48"/>
        <end position="106"/>
    </location>
</feature>
<name>A0A059J0F0_TRIIM</name>
<proteinExistence type="predicted"/>
<dbReference type="OrthoDB" id="4173168at2759"/>
<dbReference type="HOGENOM" id="CLU_2198855_0_0_1"/>
<sequence length="129" mass="13972">MSANKYPGKNAYPLKEIQQAEMGAGLKPKEKDYTLPFHKAAAIFNEKTGRYEPLPPAAKPNNAATTIGAVPQPKPRPTKVQKAAKPAKTALFPHLLPGKDGKLGPKPYVIRKVRLPKPQPPSVAPAKHK</sequence>
<dbReference type="OMA" id="HNAIAIF"/>
<dbReference type="Proteomes" id="UP000024533">
    <property type="component" value="Unassembled WGS sequence"/>
</dbReference>
<protein>
    <submittedName>
        <fullName evidence="2">Uncharacterized protein</fullName>
    </submittedName>
</protein>
<keyword evidence="3" id="KW-1185">Reference proteome</keyword>
<accession>A0A059J0F0</accession>
<dbReference type="AlphaFoldDB" id="A0A059J0F0"/>
<evidence type="ECO:0000256" key="1">
    <source>
        <dbReference type="SAM" id="MobiDB-lite"/>
    </source>
</evidence>
<evidence type="ECO:0000313" key="2">
    <source>
        <dbReference type="EMBL" id="KDB21229.1"/>
    </source>
</evidence>
<reference evidence="2 3" key="1">
    <citation type="submission" date="2014-02" db="EMBL/GenBank/DDBJ databases">
        <title>The Genome Sequence of Trichophyton interdigitale MR816.</title>
        <authorList>
            <consortium name="The Broad Institute Genomics Platform"/>
            <person name="Cuomo C.A."/>
            <person name="White T.C."/>
            <person name="Graser Y."/>
            <person name="Martinez-Rossi N."/>
            <person name="Heitman J."/>
            <person name="Young S.K."/>
            <person name="Zeng Q."/>
            <person name="Gargeya S."/>
            <person name="Abouelleil A."/>
            <person name="Alvarado L."/>
            <person name="Chapman S.B."/>
            <person name="Gainer-Dewar J."/>
            <person name="Goldberg J."/>
            <person name="Griggs A."/>
            <person name="Gujja S."/>
            <person name="Hansen M."/>
            <person name="Howarth C."/>
            <person name="Imamovic A."/>
            <person name="Larimer J."/>
            <person name="Martinez D."/>
            <person name="Murphy C."/>
            <person name="Pearson M.D."/>
            <person name="Persinoti G."/>
            <person name="Poon T."/>
            <person name="Priest M."/>
            <person name="Roberts A.D."/>
            <person name="Saif S."/>
            <person name="Shea T.D."/>
            <person name="Sykes S.N."/>
            <person name="Wortman J."/>
            <person name="Nusbaum C."/>
            <person name="Birren B."/>
        </authorList>
    </citation>
    <scope>NUCLEOTIDE SEQUENCE [LARGE SCALE GENOMIC DNA]</scope>
    <source>
        <strain evidence="2 3">MR816</strain>
    </source>
</reference>